<evidence type="ECO:0000313" key="2">
    <source>
        <dbReference type="Proteomes" id="UP000024635"/>
    </source>
</evidence>
<dbReference type="EMBL" id="JARK01001347">
    <property type="protein sequence ID" value="EYC25689.1"/>
    <property type="molecule type" value="Genomic_DNA"/>
</dbReference>
<dbReference type="AlphaFoldDB" id="A0A016VDG2"/>
<comment type="caution">
    <text evidence="1">The sequence shown here is derived from an EMBL/GenBank/DDBJ whole genome shotgun (WGS) entry which is preliminary data.</text>
</comment>
<proteinExistence type="predicted"/>
<keyword evidence="2" id="KW-1185">Reference proteome</keyword>
<gene>
    <name evidence="1" type="primary">Acey_s0011.g1334</name>
    <name evidence="1" type="ORF">Y032_0011g1334</name>
</gene>
<reference evidence="2" key="1">
    <citation type="journal article" date="2015" name="Nat. Genet.">
        <title>The genome and transcriptome of the zoonotic hookworm Ancylostoma ceylanicum identify infection-specific gene families.</title>
        <authorList>
            <person name="Schwarz E.M."/>
            <person name="Hu Y."/>
            <person name="Antoshechkin I."/>
            <person name="Miller M.M."/>
            <person name="Sternberg P.W."/>
            <person name="Aroian R.V."/>
        </authorList>
    </citation>
    <scope>NUCLEOTIDE SEQUENCE</scope>
    <source>
        <strain evidence="2">HY135</strain>
    </source>
</reference>
<name>A0A016VDG2_9BILA</name>
<evidence type="ECO:0000313" key="1">
    <source>
        <dbReference type="EMBL" id="EYC25689.1"/>
    </source>
</evidence>
<dbReference type="Proteomes" id="UP000024635">
    <property type="component" value="Unassembled WGS sequence"/>
</dbReference>
<sequence>MFQENKSEQVVMEQEMLSYVWLREKQRIVEAAESRRDLSTWSMPSPHPSSKCRHDSAIKESVYPLEKDCTSIMVESMRKSGICESGLCSDEQESCQDSVKLNHGIRLRNCNVFVDDSASDFVKIYGSSIHSSD</sequence>
<protein>
    <submittedName>
        <fullName evidence="1">Uncharacterized protein</fullName>
    </submittedName>
</protein>
<organism evidence="1 2">
    <name type="scientific">Ancylostoma ceylanicum</name>
    <dbReference type="NCBI Taxonomy" id="53326"/>
    <lineage>
        <taxon>Eukaryota</taxon>
        <taxon>Metazoa</taxon>
        <taxon>Ecdysozoa</taxon>
        <taxon>Nematoda</taxon>
        <taxon>Chromadorea</taxon>
        <taxon>Rhabditida</taxon>
        <taxon>Rhabditina</taxon>
        <taxon>Rhabditomorpha</taxon>
        <taxon>Strongyloidea</taxon>
        <taxon>Ancylostomatidae</taxon>
        <taxon>Ancylostomatinae</taxon>
        <taxon>Ancylostoma</taxon>
    </lineage>
</organism>
<accession>A0A016VDG2</accession>